<dbReference type="RefSeq" id="WP_148086836.1">
    <property type="nucleotide sequence ID" value="NZ_RKRK01000002.1"/>
</dbReference>
<organism evidence="3 4">
    <name type="scientific">Abyssicoccus albus</name>
    <dbReference type="NCBI Taxonomy" id="1817405"/>
    <lineage>
        <taxon>Bacteria</taxon>
        <taxon>Bacillati</taxon>
        <taxon>Bacillota</taxon>
        <taxon>Bacilli</taxon>
        <taxon>Bacillales</taxon>
        <taxon>Abyssicoccaceae</taxon>
    </lineage>
</organism>
<evidence type="ECO:0000256" key="1">
    <source>
        <dbReference type="ARBA" id="ARBA00022679"/>
    </source>
</evidence>
<dbReference type="GO" id="GO:0032259">
    <property type="term" value="P:methylation"/>
    <property type="evidence" value="ECO:0007669"/>
    <property type="project" value="UniProtKB-KW"/>
</dbReference>
<keyword evidence="1" id="KW-0808">Transferase</keyword>
<sequence>MGNELTQYNNLASIYDELTDDHDLDGWISIIEQFKQLQHQSILDLGCGTGKLLMHDKLSNQFKRRVGIDLSESMINLAQTKSNQVEYHVMDMVEMKFNETFDMLTCLCDSLNYVTEIDSVHQLFKQSFNHLSPDGVLIFDVHTLEKVKLFTDGVFYEDREEIFYHWTSDVDDDGYIDHELTFFVKKDELFERFDEFHTQRTFSKEMYLNLLEDVGFSRIEVFYDFNREDVHFNNQHRMFFAAFK</sequence>
<dbReference type="OrthoDB" id="9811589at2"/>
<evidence type="ECO:0000259" key="2">
    <source>
        <dbReference type="Pfam" id="PF13649"/>
    </source>
</evidence>
<keyword evidence="3" id="KW-0489">Methyltransferase</keyword>
<dbReference type="PANTHER" id="PTHR43861">
    <property type="entry name" value="TRANS-ACONITATE 2-METHYLTRANSFERASE-RELATED"/>
    <property type="match status" value="1"/>
</dbReference>
<dbReference type="EMBL" id="RKRK01000002">
    <property type="protein sequence ID" value="RPF58159.1"/>
    <property type="molecule type" value="Genomic_DNA"/>
</dbReference>
<feature type="domain" description="Methyltransferase" evidence="2">
    <location>
        <begin position="42"/>
        <end position="135"/>
    </location>
</feature>
<dbReference type="AlphaFoldDB" id="A0A3N5BNL2"/>
<dbReference type="Gene3D" id="2.20.25.110">
    <property type="entry name" value="S-adenosyl-L-methionine-dependent methyltransferases"/>
    <property type="match status" value="1"/>
</dbReference>
<dbReference type="Pfam" id="PF13649">
    <property type="entry name" value="Methyltransf_25"/>
    <property type="match status" value="1"/>
</dbReference>
<evidence type="ECO:0000313" key="3">
    <source>
        <dbReference type="EMBL" id="RPF58159.1"/>
    </source>
</evidence>
<dbReference type="CDD" id="cd02440">
    <property type="entry name" value="AdoMet_MTases"/>
    <property type="match status" value="1"/>
</dbReference>
<name>A0A3N5BNL2_9BACL</name>
<dbReference type="Gene3D" id="3.40.50.150">
    <property type="entry name" value="Vaccinia Virus protein VP39"/>
    <property type="match status" value="1"/>
</dbReference>
<dbReference type="InterPro" id="IPR041698">
    <property type="entry name" value="Methyltransf_25"/>
</dbReference>
<dbReference type="InterPro" id="IPR029063">
    <property type="entry name" value="SAM-dependent_MTases_sf"/>
</dbReference>
<gene>
    <name evidence="3" type="ORF">EDD62_0801</name>
</gene>
<dbReference type="SUPFAM" id="SSF53335">
    <property type="entry name" value="S-adenosyl-L-methionine-dependent methyltransferases"/>
    <property type="match status" value="1"/>
</dbReference>
<keyword evidence="3" id="KW-0830">Ubiquinone</keyword>
<dbReference type="Proteomes" id="UP000277108">
    <property type="component" value="Unassembled WGS sequence"/>
</dbReference>
<evidence type="ECO:0000313" key="4">
    <source>
        <dbReference type="Proteomes" id="UP000277108"/>
    </source>
</evidence>
<reference evidence="3 4" key="1">
    <citation type="submission" date="2018-11" db="EMBL/GenBank/DDBJ databases">
        <title>Genomic Encyclopedia of Type Strains, Phase IV (KMG-IV): sequencing the most valuable type-strain genomes for metagenomic binning, comparative biology and taxonomic classification.</title>
        <authorList>
            <person name="Goeker M."/>
        </authorList>
    </citation>
    <scope>NUCLEOTIDE SEQUENCE [LARGE SCALE GENOMIC DNA]</scope>
    <source>
        <strain evidence="3 4">DSM 29158</strain>
    </source>
</reference>
<proteinExistence type="predicted"/>
<accession>A0A3N5BNL2</accession>
<keyword evidence="4" id="KW-1185">Reference proteome</keyword>
<dbReference type="GO" id="GO:0008168">
    <property type="term" value="F:methyltransferase activity"/>
    <property type="evidence" value="ECO:0007669"/>
    <property type="project" value="UniProtKB-KW"/>
</dbReference>
<comment type="caution">
    <text evidence="3">The sequence shown here is derived from an EMBL/GenBank/DDBJ whole genome shotgun (WGS) entry which is preliminary data.</text>
</comment>
<protein>
    <submittedName>
        <fullName evidence="3">Ubiquinone/menaquinone biosynthesis C-methylase UbiE</fullName>
    </submittedName>
</protein>